<dbReference type="PROSITE" id="PS00107">
    <property type="entry name" value="PROTEIN_KINASE_ATP"/>
    <property type="match status" value="1"/>
</dbReference>
<dbReference type="PANTHER" id="PTHR43289">
    <property type="entry name" value="MITOGEN-ACTIVATED PROTEIN KINASE KINASE KINASE 20-RELATED"/>
    <property type="match status" value="1"/>
</dbReference>
<dbReference type="Gene3D" id="1.10.510.10">
    <property type="entry name" value="Transferase(Phosphotransferase) domain 1"/>
    <property type="match status" value="1"/>
</dbReference>
<feature type="compositionally biased region" description="Basic and acidic residues" evidence="6">
    <location>
        <begin position="241"/>
        <end position="256"/>
    </location>
</feature>
<name>A0A1F6MG84_9BACT</name>
<feature type="binding site" evidence="5">
    <location>
        <position position="94"/>
    </location>
    <ligand>
        <name>ATP</name>
        <dbReference type="ChEBI" id="CHEBI:30616"/>
    </ligand>
</feature>
<dbReference type="GO" id="GO:0004674">
    <property type="term" value="F:protein serine/threonine kinase activity"/>
    <property type="evidence" value="ECO:0007669"/>
    <property type="project" value="TreeGrafter"/>
</dbReference>
<dbReference type="STRING" id="1798683.A3C90_04095"/>
<evidence type="ECO:0000256" key="6">
    <source>
        <dbReference type="SAM" id="MobiDB-lite"/>
    </source>
</evidence>
<dbReference type="InterPro" id="IPR017441">
    <property type="entry name" value="Protein_kinase_ATP_BS"/>
</dbReference>
<evidence type="ECO:0000256" key="4">
    <source>
        <dbReference type="ARBA" id="ARBA00022840"/>
    </source>
</evidence>
<dbReference type="AlphaFoldDB" id="A0A1F6MG84"/>
<sequence length="439" mass="49846">MLAHHGREGGERLRIRRTEYGEPLRTPEPGERPIRVEKDQEFPPIKEGTEIDGGRYIIAEKIGEGGMGTVYLAERPNGLFDERGRELSDTVAIKFMRPEYLRNKTMVRSFERELGALKAFRDHPNIVKVTDEVQEPARGIVMEYMPGDLKHFVTEQWEKESGKIDESFVCTVGRQISSALETIHAGGIVHGDLKPENVFVKTAYPVGVGVADAGLAGIIEKVREVERPVFARDIKGEAPLHEKWRRENEEEKKDSPPFEGLTGAPEYLTPEYLHYGAKSGGRTERADLYALGTLLYWMLAKAGPYAHMQAKGRLDYMKKKIFEEPLSINMYTGHEEERTLIEAMIMTLIAKNPEARETLEWKGEHIPLKTASDVKRAIERVVEEGGFPVTDEFRFKKEFRAAESRTRKKERERMAGKKNRRIGQPIGPEIETVSDDLAA</sequence>
<feature type="compositionally biased region" description="Basic and acidic residues" evidence="6">
    <location>
        <begin position="1"/>
        <end position="22"/>
    </location>
</feature>
<dbReference type="Pfam" id="PF00069">
    <property type="entry name" value="Pkinase"/>
    <property type="match status" value="1"/>
</dbReference>
<accession>A0A1F6MG84</accession>
<keyword evidence="1" id="KW-0808">Transferase</keyword>
<dbReference type="SMART" id="SM00220">
    <property type="entry name" value="S_TKc"/>
    <property type="match status" value="1"/>
</dbReference>
<dbReference type="EMBL" id="MFQE01000042">
    <property type="protein sequence ID" value="OGH70677.1"/>
    <property type="molecule type" value="Genomic_DNA"/>
</dbReference>
<feature type="domain" description="Protein kinase" evidence="7">
    <location>
        <begin position="56"/>
        <end position="368"/>
    </location>
</feature>
<feature type="region of interest" description="Disordered" evidence="6">
    <location>
        <begin position="402"/>
        <end position="439"/>
    </location>
</feature>
<evidence type="ECO:0000256" key="1">
    <source>
        <dbReference type="ARBA" id="ARBA00022679"/>
    </source>
</evidence>
<dbReference type="PROSITE" id="PS50011">
    <property type="entry name" value="PROTEIN_KINASE_DOM"/>
    <property type="match status" value="1"/>
</dbReference>
<dbReference type="PROSITE" id="PS00108">
    <property type="entry name" value="PROTEIN_KINASE_ST"/>
    <property type="match status" value="1"/>
</dbReference>
<dbReference type="Gene3D" id="3.30.200.20">
    <property type="entry name" value="Phosphorylase Kinase, domain 1"/>
    <property type="match status" value="1"/>
</dbReference>
<evidence type="ECO:0000256" key="3">
    <source>
        <dbReference type="ARBA" id="ARBA00022777"/>
    </source>
</evidence>
<evidence type="ECO:0000259" key="7">
    <source>
        <dbReference type="PROSITE" id="PS50011"/>
    </source>
</evidence>
<proteinExistence type="predicted"/>
<dbReference type="GO" id="GO:0005524">
    <property type="term" value="F:ATP binding"/>
    <property type="evidence" value="ECO:0007669"/>
    <property type="project" value="UniProtKB-UniRule"/>
</dbReference>
<evidence type="ECO:0000313" key="8">
    <source>
        <dbReference type="EMBL" id="OGH70677.1"/>
    </source>
</evidence>
<feature type="compositionally biased region" description="Basic and acidic residues" evidence="6">
    <location>
        <begin position="402"/>
        <end position="415"/>
    </location>
</feature>
<evidence type="ECO:0000313" key="9">
    <source>
        <dbReference type="Proteomes" id="UP000177457"/>
    </source>
</evidence>
<dbReference type="PANTHER" id="PTHR43289:SF6">
    <property type="entry name" value="SERINE_THREONINE-PROTEIN KINASE NEKL-3"/>
    <property type="match status" value="1"/>
</dbReference>
<keyword evidence="2 5" id="KW-0547">Nucleotide-binding</keyword>
<evidence type="ECO:0000256" key="5">
    <source>
        <dbReference type="PROSITE-ProRule" id="PRU10141"/>
    </source>
</evidence>
<reference evidence="8 9" key="1">
    <citation type="journal article" date="2016" name="Nat. Commun.">
        <title>Thousands of microbial genomes shed light on interconnected biogeochemical processes in an aquifer system.</title>
        <authorList>
            <person name="Anantharaman K."/>
            <person name="Brown C.T."/>
            <person name="Hug L.A."/>
            <person name="Sharon I."/>
            <person name="Castelle C.J."/>
            <person name="Probst A.J."/>
            <person name="Thomas B.C."/>
            <person name="Singh A."/>
            <person name="Wilkins M.J."/>
            <person name="Karaoz U."/>
            <person name="Brodie E.L."/>
            <person name="Williams K.H."/>
            <person name="Hubbard S.S."/>
            <person name="Banfield J.F."/>
        </authorList>
    </citation>
    <scope>NUCLEOTIDE SEQUENCE [LARGE SCALE GENOMIC DNA]</scope>
</reference>
<dbReference type="CDD" id="cd14014">
    <property type="entry name" value="STKc_PknB_like"/>
    <property type="match status" value="1"/>
</dbReference>
<keyword evidence="4 5" id="KW-0067">ATP-binding</keyword>
<dbReference type="InterPro" id="IPR000719">
    <property type="entry name" value="Prot_kinase_dom"/>
</dbReference>
<gene>
    <name evidence="8" type="ORF">A3C90_04095</name>
</gene>
<feature type="region of interest" description="Disordered" evidence="6">
    <location>
        <begin position="1"/>
        <end position="35"/>
    </location>
</feature>
<comment type="caution">
    <text evidence="8">The sequence shown here is derived from an EMBL/GenBank/DDBJ whole genome shotgun (WGS) entry which is preliminary data.</text>
</comment>
<dbReference type="InterPro" id="IPR008271">
    <property type="entry name" value="Ser/Thr_kinase_AS"/>
</dbReference>
<keyword evidence="3" id="KW-0418">Kinase</keyword>
<dbReference type="SUPFAM" id="SSF56112">
    <property type="entry name" value="Protein kinase-like (PK-like)"/>
    <property type="match status" value="1"/>
</dbReference>
<dbReference type="Proteomes" id="UP000177457">
    <property type="component" value="Unassembled WGS sequence"/>
</dbReference>
<feature type="region of interest" description="Disordered" evidence="6">
    <location>
        <begin position="241"/>
        <end position="261"/>
    </location>
</feature>
<protein>
    <recommendedName>
        <fullName evidence="7">Protein kinase domain-containing protein</fullName>
    </recommendedName>
</protein>
<organism evidence="8 9">
    <name type="scientific">Candidatus Magasanikbacteria bacterium RIFCSPHIGHO2_02_FULL_51_14</name>
    <dbReference type="NCBI Taxonomy" id="1798683"/>
    <lineage>
        <taxon>Bacteria</taxon>
        <taxon>Candidatus Magasanikiibacteriota</taxon>
    </lineage>
</organism>
<evidence type="ECO:0000256" key="2">
    <source>
        <dbReference type="ARBA" id="ARBA00022741"/>
    </source>
</evidence>
<dbReference type="InterPro" id="IPR011009">
    <property type="entry name" value="Kinase-like_dom_sf"/>
</dbReference>